<protein>
    <submittedName>
        <fullName evidence="1">Uncharacterized protein</fullName>
    </submittedName>
</protein>
<dbReference type="AlphaFoldDB" id="A0A518BNG8"/>
<dbReference type="Proteomes" id="UP000316921">
    <property type="component" value="Chromosome"/>
</dbReference>
<dbReference type="EMBL" id="CP036287">
    <property type="protein sequence ID" value="QDU68496.1"/>
    <property type="molecule type" value="Genomic_DNA"/>
</dbReference>
<name>A0A518BNG8_9BACT</name>
<dbReference type="RefSeq" id="WP_145067562.1">
    <property type="nucleotide sequence ID" value="NZ_CP036287.1"/>
</dbReference>
<sequence length="454" mass="47594">MAMLVWASALLGGAGSAQTLPDSHPAMARFAKALYAERVDALHRAQAQADDAGRARGAAAIERLRGSSPPALSAPSRGQLDRWRRAYMEPERAELLAIERFVDAIQTMVVPGAFEATDDSAARARLTVRVWAEASAAAPPAGELRLYWEHPDGRRELARTAGFEASAFRSPGFELFVRAPLSGRGTWYLAPEVEAEGLTARGAGVPVEAVLDLDARWAAVRDAAGTDDFVRTTLAAELELLMTSGVRAARGASVEDLLAHLEGEARPDLALPLVIDTFQAWTVGEPDGSGPVLLVVAAPSDGAGGVFNGLRGAAWRSAAARLSATVVGLPADVVGGAAFARTVDAARHAFPERELVLVPRGASAALALFGAGGVVADDLYWVLTRVGPRAPGGGILQGLLIGPSALGALAEGSRFEFVEGPSWPFAGELELPDEIAAWWLERHGSAGAEREGER</sequence>
<accession>A0A518BNG8</accession>
<evidence type="ECO:0000313" key="1">
    <source>
        <dbReference type="EMBL" id="QDU68496.1"/>
    </source>
</evidence>
<gene>
    <name evidence="1" type="ORF">Pla133_35940</name>
</gene>
<reference evidence="1 2" key="1">
    <citation type="submission" date="2019-02" db="EMBL/GenBank/DDBJ databases">
        <title>Deep-cultivation of Planctomycetes and their phenomic and genomic characterization uncovers novel biology.</title>
        <authorList>
            <person name="Wiegand S."/>
            <person name="Jogler M."/>
            <person name="Boedeker C."/>
            <person name="Pinto D."/>
            <person name="Vollmers J."/>
            <person name="Rivas-Marin E."/>
            <person name="Kohn T."/>
            <person name="Peeters S.H."/>
            <person name="Heuer A."/>
            <person name="Rast P."/>
            <person name="Oberbeckmann S."/>
            <person name="Bunk B."/>
            <person name="Jeske O."/>
            <person name="Meyerdierks A."/>
            <person name="Storesund J.E."/>
            <person name="Kallscheuer N."/>
            <person name="Luecker S."/>
            <person name="Lage O.M."/>
            <person name="Pohl T."/>
            <person name="Merkel B.J."/>
            <person name="Hornburger P."/>
            <person name="Mueller R.-W."/>
            <person name="Bruemmer F."/>
            <person name="Labrenz M."/>
            <person name="Spormann A.M."/>
            <person name="Op den Camp H."/>
            <person name="Overmann J."/>
            <person name="Amann R."/>
            <person name="Jetten M.S.M."/>
            <person name="Mascher T."/>
            <person name="Medema M.H."/>
            <person name="Devos D.P."/>
            <person name="Kaster A.-K."/>
            <person name="Ovreas L."/>
            <person name="Rohde M."/>
            <person name="Galperin M.Y."/>
            <person name="Jogler C."/>
        </authorList>
    </citation>
    <scope>NUCLEOTIDE SEQUENCE [LARGE SCALE GENOMIC DNA]</scope>
    <source>
        <strain evidence="1 2">Pla133</strain>
    </source>
</reference>
<keyword evidence="2" id="KW-1185">Reference proteome</keyword>
<proteinExistence type="predicted"/>
<dbReference type="KEGG" id="pbap:Pla133_35940"/>
<organism evidence="1 2">
    <name type="scientific">Engelhardtia mirabilis</name>
    <dbReference type="NCBI Taxonomy" id="2528011"/>
    <lineage>
        <taxon>Bacteria</taxon>
        <taxon>Pseudomonadati</taxon>
        <taxon>Planctomycetota</taxon>
        <taxon>Planctomycetia</taxon>
        <taxon>Planctomycetia incertae sedis</taxon>
        <taxon>Engelhardtia</taxon>
    </lineage>
</organism>
<evidence type="ECO:0000313" key="2">
    <source>
        <dbReference type="Proteomes" id="UP000316921"/>
    </source>
</evidence>